<evidence type="ECO:0000313" key="1">
    <source>
        <dbReference type="EMBL" id="CAC5388545.1"/>
    </source>
</evidence>
<protein>
    <submittedName>
        <fullName evidence="1">Uncharacterized protein</fullName>
    </submittedName>
</protein>
<dbReference type="Proteomes" id="UP000507470">
    <property type="component" value="Unassembled WGS sequence"/>
</dbReference>
<organism evidence="1 2">
    <name type="scientific">Mytilus coruscus</name>
    <name type="common">Sea mussel</name>
    <dbReference type="NCBI Taxonomy" id="42192"/>
    <lineage>
        <taxon>Eukaryota</taxon>
        <taxon>Metazoa</taxon>
        <taxon>Spiralia</taxon>
        <taxon>Lophotrochozoa</taxon>
        <taxon>Mollusca</taxon>
        <taxon>Bivalvia</taxon>
        <taxon>Autobranchia</taxon>
        <taxon>Pteriomorphia</taxon>
        <taxon>Mytilida</taxon>
        <taxon>Mytiloidea</taxon>
        <taxon>Mytilidae</taxon>
        <taxon>Mytilinae</taxon>
        <taxon>Mytilus</taxon>
    </lineage>
</organism>
<accession>A0A6J8BWY3</accession>
<keyword evidence="2" id="KW-1185">Reference proteome</keyword>
<name>A0A6J8BWY3_MYTCO</name>
<dbReference type="AlphaFoldDB" id="A0A6J8BWY3"/>
<proteinExistence type="predicted"/>
<reference evidence="1 2" key="1">
    <citation type="submission" date="2020-06" db="EMBL/GenBank/DDBJ databases">
        <authorList>
            <person name="Li R."/>
            <person name="Bekaert M."/>
        </authorList>
    </citation>
    <scope>NUCLEOTIDE SEQUENCE [LARGE SCALE GENOMIC DNA]</scope>
    <source>
        <strain evidence="2">wild</strain>
    </source>
</reference>
<gene>
    <name evidence="1" type="ORF">MCOR_23801</name>
</gene>
<dbReference type="OrthoDB" id="5983328at2759"/>
<sequence>MKPEESVFHCICINDYIHELKGYNQCLFYKPQIRLIETVIKRDFKPVKENRKIHQVCSSKSATVEIRKLSCYTCENCFNTDYNDCLDVDQIVNFSILKMIKENADQESEDEEIADEIEQLYDLVSTGTFFAVKADSVNQPYYLVNTNKQTTVLRKESTDKYGIIYPEQK</sequence>
<dbReference type="EMBL" id="CACVKT020004177">
    <property type="protein sequence ID" value="CAC5388545.1"/>
    <property type="molecule type" value="Genomic_DNA"/>
</dbReference>
<evidence type="ECO:0000313" key="2">
    <source>
        <dbReference type="Proteomes" id="UP000507470"/>
    </source>
</evidence>